<reference evidence="1 2" key="1">
    <citation type="submission" date="2024-08" db="EMBL/GenBank/DDBJ databases">
        <authorList>
            <person name="Paterson S."/>
        </authorList>
    </citation>
    <scope>NUCLEOTIDE SEQUENCE [LARGE SCALE GENOMIC DNA]</scope>
</reference>
<evidence type="ECO:0000313" key="1">
    <source>
        <dbReference type="EMBL" id="CAM0511976.1"/>
    </source>
</evidence>
<gene>
    <name evidence="1" type="ORF">FHB240107_LOCUS4425</name>
</gene>
<name>A0ABC9HEV3_FASHE</name>
<sequence length="214" mass="23509">MVVSATNSPVGPYKFALARIFKEQEATETRPSFTKWTDFYWRVDELPQPDSGREVSCVLPKVCPATDSISRWLQGTEGQAGPSQVLTAFPGEFLIIWDGAASSTYSKDVGRVKSLRPLGADRLLLLRLPPESNSFGFHSGDATHTKGPVPEASWATALALVYFETALDTRASEWKLLARKANGWSMKQVTVGISDANSAKEYCDALTAEAKNFW</sequence>
<accession>A0ABC9HEV3</accession>
<keyword evidence="2" id="KW-1185">Reference proteome</keyword>
<dbReference type="AlphaFoldDB" id="A0ABC9HEV3"/>
<dbReference type="EMBL" id="CANUEZ050000192">
    <property type="protein sequence ID" value="CAM0511976.1"/>
    <property type="molecule type" value="Genomic_DNA"/>
</dbReference>
<evidence type="ECO:0000313" key="2">
    <source>
        <dbReference type="Proteomes" id="UP001189180"/>
    </source>
</evidence>
<dbReference type="Proteomes" id="UP001189180">
    <property type="component" value="Unassembled WGS sequence"/>
</dbReference>
<protein>
    <submittedName>
        <fullName evidence="1">Uncharacterized protein</fullName>
    </submittedName>
</protein>
<proteinExistence type="predicted"/>
<organism evidence="1 2">
    <name type="scientific">Fasciola hepatica</name>
    <name type="common">Liver fluke</name>
    <dbReference type="NCBI Taxonomy" id="6192"/>
    <lineage>
        <taxon>Eukaryota</taxon>
        <taxon>Metazoa</taxon>
        <taxon>Spiralia</taxon>
        <taxon>Lophotrochozoa</taxon>
        <taxon>Platyhelminthes</taxon>
        <taxon>Trematoda</taxon>
        <taxon>Digenea</taxon>
        <taxon>Plagiorchiida</taxon>
        <taxon>Echinostomata</taxon>
        <taxon>Echinostomatoidea</taxon>
        <taxon>Fasciolidae</taxon>
        <taxon>Fasciola</taxon>
    </lineage>
</organism>
<comment type="caution">
    <text evidence="1">The sequence shown here is derived from an EMBL/GenBank/DDBJ whole genome shotgun (WGS) entry which is preliminary data.</text>
</comment>